<sequence>MQPSEYTLSTDEHFKLIFEIYSHIPRLREISAEELRVRLSELGVNRTKRTIQRYLNVIMYYPDYFQVERFERARNSYTYKRKYHNKVSSASWETMLLGLCFSSVKGLLPAHFEQGIHEAFMPLQIGDVMEPAKIEVRLALPKQDDYDFDVFERLSQAINAKRQVRLTLIDNTQTDYLTPLGLIWEKGMLYLVYEHKHERDVLAFSDIIQADISTFTFEYPSDFSLSDTVISTQR</sequence>
<proteinExistence type="predicted"/>
<gene>
    <name evidence="1" type="ORF">AMR76_20905</name>
</gene>
<keyword evidence="2" id="KW-1185">Reference proteome</keyword>
<accession>A0A0Q2XRC1</accession>
<dbReference type="AlphaFoldDB" id="A0A0Q2XRC1"/>
<comment type="caution">
    <text evidence="1">The sequence shown here is derived from an EMBL/GenBank/DDBJ whole genome shotgun (WGS) entry which is preliminary data.</text>
</comment>
<evidence type="ECO:0000313" key="1">
    <source>
        <dbReference type="EMBL" id="KQH83772.1"/>
    </source>
</evidence>
<evidence type="ECO:0000313" key="2">
    <source>
        <dbReference type="Proteomes" id="UP000051221"/>
    </source>
</evidence>
<protein>
    <submittedName>
        <fullName evidence="1">Uncharacterized protein</fullName>
    </submittedName>
</protein>
<dbReference type="RefSeq" id="WP_055467097.1">
    <property type="nucleotide sequence ID" value="NZ_LKHS01000028.1"/>
</dbReference>
<reference evidence="1 2" key="1">
    <citation type="submission" date="2015-08" db="EMBL/GenBank/DDBJ databases">
        <title>Antibacterial properties of a collection of Vibrionaceae strains.</title>
        <authorList>
            <person name="Giubergia S."/>
        </authorList>
    </citation>
    <scope>NUCLEOTIDE SEQUENCE [LARGE SCALE GENOMIC DNA]</scope>
    <source>
        <strain evidence="1 2">S0821</strain>
    </source>
</reference>
<organism evidence="1 2">
    <name type="scientific">Vibrio furnissii</name>
    <dbReference type="NCBI Taxonomy" id="29494"/>
    <lineage>
        <taxon>Bacteria</taxon>
        <taxon>Pseudomonadati</taxon>
        <taxon>Pseudomonadota</taxon>
        <taxon>Gammaproteobacteria</taxon>
        <taxon>Vibrionales</taxon>
        <taxon>Vibrionaceae</taxon>
        <taxon>Vibrio</taxon>
    </lineage>
</organism>
<dbReference type="Proteomes" id="UP000051221">
    <property type="component" value="Unassembled WGS sequence"/>
</dbReference>
<dbReference type="EMBL" id="LKHS01000028">
    <property type="protein sequence ID" value="KQH83772.1"/>
    <property type="molecule type" value="Genomic_DNA"/>
</dbReference>
<dbReference type="InParanoid" id="A0A0Q2XRC1"/>
<name>A0A0Q2XRC1_VIBFU</name>